<dbReference type="Proteomes" id="UP000316008">
    <property type="component" value="Unassembled WGS sequence"/>
</dbReference>
<evidence type="ECO:0000259" key="3">
    <source>
        <dbReference type="Pfam" id="PF18962"/>
    </source>
</evidence>
<feature type="domain" description="Secretion system C-terminal sorting" evidence="3">
    <location>
        <begin position="339"/>
        <end position="412"/>
    </location>
</feature>
<evidence type="ECO:0000313" key="5">
    <source>
        <dbReference type="Proteomes" id="UP000316008"/>
    </source>
</evidence>
<feature type="signal peptide" evidence="2">
    <location>
        <begin position="1"/>
        <end position="18"/>
    </location>
</feature>
<gene>
    <name evidence="4" type="ORF">FO442_12080</name>
</gene>
<dbReference type="AlphaFoldDB" id="A0A556MRT6"/>
<dbReference type="RefSeq" id="WP_144333451.1">
    <property type="nucleotide sequence ID" value="NZ_VLPL01000005.1"/>
</dbReference>
<organism evidence="4 5">
    <name type="scientific">Fluviicola chungangensis</name>
    <dbReference type="NCBI Taxonomy" id="2597671"/>
    <lineage>
        <taxon>Bacteria</taxon>
        <taxon>Pseudomonadati</taxon>
        <taxon>Bacteroidota</taxon>
        <taxon>Flavobacteriia</taxon>
        <taxon>Flavobacteriales</taxon>
        <taxon>Crocinitomicaceae</taxon>
        <taxon>Fluviicola</taxon>
    </lineage>
</organism>
<keyword evidence="1 2" id="KW-0732">Signal</keyword>
<dbReference type="InterPro" id="IPR026444">
    <property type="entry name" value="Secre_tail"/>
</dbReference>
<keyword evidence="5" id="KW-1185">Reference proteome</keyword>
<reference evidence="4 5" key="1">
    <citation type="submission" date="2019-07" db="EMBL/GenBank/DDBJ databases">
        <authorList>
            <person name="Huq M.A."/>
        </authorList>
    </citation>
    <scope>NUCLEOTIDE SEQUENCE [LARGE SCALE GENOMIC DNA]</scope>
    <source>
        <strain evidence="4 5">MAH-3</strain>
    </source>
</reference>
<comment type="caution">
    <text evidence="4">The sequence shown here is derived from an EMBL/GenBank/DDBJ whole genome shotgun (WGS) entry which is preliminary data.</text>
</comment>
<dbReference type="NCBIfam" id="TIGR04183">
    <property type="entry name" value="Por_Secre_tail"/>
    <property type="match status" value="1"/>
</dbReference>
<dbReference type="EMBL" id="VLPL01000005">
    <property type="protein sequence ID" value="TSJ42498.1"/>
    <property type="molecule type" value="Genomic_DNA"/>
</dbReference>
<evidence type="ECO:0000256" key="2">
    <source>
        <dbReference type="SAM" id="SignalP"/>
    </source>
</evidence>
<sequence>MKKGLLLSFLTLAGFSNAQLVSDSVTMGAGYANNIWYSLQNDEQGTAQAANNWDLGFATTINPSNPLAASIIFNNKIGSVYAVPGTDGTDLATADTTGMTSWTPLYNSEATWSEGALNTASAGGTDYGWGNYDAVNHTGIVANRVFAIKYSNGSVKLFTVSLSFMSSEYTVDYSNADHSGIGTATVGITAYATKNFVYLTLGGTVIDREPVSTSWDLVFTQYAANNGAPYPYNMVTGILHNVGVQVAEVHPVDDPVTDMTYTSVTYSEDINTIGYDWKTYAGTYTIEDSLVYFVKDADGDYWRLIMTGFSGSSLGKTLFKKEKVATLNVAEKNQLIMGIFPNPAADIVTVMVDSKSNATVKVMNMTGQVVFENAAGSGTLEVMTLSTATFTNGVYLFEVSNGTATTTQRLVVQH</sequence>
<dbReference type="OrthoDB" id="629570at2"/>
<proteinExistence type="predicted"/>
<accession>A0A556MRT6</accession>
<feature type="chain" id="PRO_5022234722" evidence="2">
    <location>
        <begin position="19"/>
        <end position="414"/>
    </location>
</feature>
<evidence type="ECO:0000256" key="1">
    <source>
        <dbReference type="ARBA" id="ARBA00022729"/>
    </source>
</evidence>
<name>A0A556MRT6_9FLAO</name>
<evidence type="ECO:0000313" key="4">
    <source>
        <dbReference type="EMBL" id="TSJ42498.1"/>
    </source>
</evidence>
<dbReference type="Pfam" id="PF18962">
    <property type="entry name" value="Por_Secre_tail"/>
    <property type="match status" value="1"/>
</dbReference>
<protein>
    <submittedName>
        <fullName evidence="4">T9SS type A sorting domain-containing protein</fullName>
    </submittedName>
</protein>